<dbReference type="CDD" id="cd13692">
    <property type="entry name" value="PBP2_BztA"/>
    <property type="match status" value="1"/>
</dbReference>
<evidence type="ECO:0000256" key="1">
    <source>
        <dbReference type="ARBA" id="ARBA00010333"/>
    </source>
</evidence>
<dbReference type="eggNOG" id="COG0834">
    <property type="taxonomic scope" value="Bacteria"/>
</dbReference>
<dbReference type="InterPro" id="IPR001638">
    <property type="entry name" value="Solute-binding_3/MltF_N"/>
</dbReference>
<dbReference type="OrthoDB" id="9777941at2"/>
<proteinExistence type="inferred from homology"/>
<feature type="chain" id="PRO_5002625903" evidence="4">
    <location>
        <begin position="23"/>
        <end position="342"/>
    </location>
</feature>
<dbReference type="STRING" id="156889.Mmc1_0205"/>
<accession>A0L439</accession>
<evidence type="ECO:0000313" key="6">
    <source>
        <dbReference type="EMBL" id="ABK42732.1"/>
    </source>
</evidence>
<organism evidence="6 7">
    <name type="scientific">Magnetococcus marinus (strain ATCC BAA-1437 / JCM 17883 / MC-1)</name>
    <dbReference type="NCBI Taxonomy" id="156889"/>
    <lineage>
        <taxon>Bacteria</taxon>
        <taxon>Pseudomonadati</taxon>
        <taxon>Pseudomonadota</taxon>
        <taxon>Magnetococcia</taxon>
        <taxon>Magnetococcales</taxon>
        <taxon>Magnetococcaceae</taxon>
        <taxon>Magnetococcus</taxon>
    </lineage>
</organism>
<evidence type="ECO:0000256" key="4">
    <source>
        <dbReference type="SAM" id="SignalP"/>
    </source>
</evidence>
<reference evidence="6 7" key="2">
    <citation type="journal article" date="2012" name="Int. J. Syst. Evol. Microbiol.">
        <title>Magnetococcus marinus gen. nov., sp. nov., a marine, magnetotactic bacterium that represents a novel lineage (Magnetococcaceae fam. nov.; Magnetococcales ord. nov.) at the base of the Alphaproteobacteria.</title>
        <authorList>
            <person name="Bazylinski D.A."/>
            <person name="Williams T.J."/>
            <person name="Lefevre C.T."/>
            <person name="Berg R.J."/>
            <person name="Zhang C.L."/>
            <person name="Bowser S.S."/>
            <person name="Dean A.J."/>
            <person name="Beveridge T.J."/>
        </authorList>
    </citation>
    <scope>NUCLEOTIDE SEQUENCE [LARGE SCALE GENOMIC DNA]</scope>
    <source>
        <strain evidence="7">ATCC BAA-1437 / JCM 17883 / MC-1</strain>
    </source>
</reference>
<keyword evidence="2" id="KW-0813">Transport</keyword>
<keyword evidence="7" id="KW-1185">Reference proteome</keyword>
<evidence type="ECO:0000256" key="2">
    <source>
        <dbReference type="ARBA" id="ARBA00022448"/>
    </source>
</evidence>
<dbReference type="GO" id="GO:0006865">
    <property type="term" value="P:amino acid transport"/>
    <property type="evidence" value="ECO:0007669"/>
    <property type="project" value="TreeGrafter"/>
</dbReference>
<evidence type="ECO:0000313" key="7">
    <source>
        <dbReference type="Proteomes" id="UP000002586"/>
    </source>
</evidence>
<feature type="signal peptide" evidence="4">
    <location>
        <begin position="1"/>
        <end position="22"/>
    </location>
</feature>
<dbReference type="AlphaFoldDB" id="A0L439"/>
<protein>
    <submittedName>
        <fullName evidence="6">Amino acid ABC transporter substrate-binding protein, PAAT family</fullName>
    </submittedName>
</protein>
<dbReference type="PANTHER" id="PTHR30085">
    <property type="entry name" value="AMINO ACID ABC TRANSPORTER PERMEASE"/>
    <property type="match status" value="1"/>
</dbReference>
<dbReference type="RefSeq" id="WP_011711905.1">
    <property type="nucleotide sequence ID" value="NC_008576.1"/>
</dbReference>
<gene>
    <name evidence="6" type="ordered locus">Mmc1_0205</name>
</gene>
<comment type="similarity">
    <text evidence="1">Belongs to the bacterial solute-binding protein 3 family.</text>
</comment>
<dbReference type="InterPro" id="IPR051455">
    <property type="entry name" value="Bact_solute-bind_prot3"/>
</dbReference>
<dbReference type="Gene3D" id="3.40.190.10">
    <property type="entry name" value="Periplasmic binding protein-like II"/>
    <property type="match status" value="2"/>
</dbReference>
<evidence type="ECO:0000256" key="3">
    <source>
        <dbReference type="ARBA" id="ARBA00022729"/>
    </source>
</evidence>
<keyword evidence="3 4" id="KW-0732">Signal</keyword>
<dbReference type="PANTHER" id="PTHR30085:SF7">
    <property type="entry name" value="AMINO-ACID ABC TRANSPORTER-BINDING PROTEIN YHDW-RELATED"/>
    <property type="match status" value="1"/>
</dbReference>
<dbReference type="EMBL" id="CP000471">
    <property type="protein sequence ID" value="ABK42732.1"/>
    <property type="molecule type" value="Genomic_DNA"/>
</dbReference>
<dbReference type="SMART" id="SM00062">
    <property type="entry name" value="PBPb"/>
    <property type="match status" value="1"/>
</dbReference>
<dbReference type="KEGG" id="mgm:Mmc1_0205"/>
<dbReference type="Proteomes" id="UP000002586">
    <property type="component" value="Chromosome"/>
</dbReference>
<feature type="domain" description="Solute-binding protein family 3/N-terminal" evidence="5">
    <location>
        <begin position="37"/>
        <end position="269"/>
    </location>
</feature>
<dbReference type="Pfam" id="PF00497">
    <property type="entry name" value="SBP_bac_3"/>
    <property type="match status" value="1"/>
</dbReference>
<dbReference type="HOGENOM" id="CLU_019602_3_2_5"/>
<reference evidence="7" key="1">
    <citation type="journal article" date="2009" name="Appl. Environ. Microbiol.">
        <title>Complete genome sequence of the chemolithoautotrophic marine magnetotactic coccus strain MC-1.</title>
        <authorList>
            <person name="Schubbe S."/>
            <person name="Williams T.J."/>
            <person name="Xie G."/>
            <person name="Kiss H.E."/>
            <person name="Brettin T.S."/>
            <person name="Martinez D."/>
            <person name="Ross C.A."/>
            <person name="Schuler D."/>
            <person name="Cox B.L."/>
            <person name="Nealson K.H."/>
            <person name="Bazylinski D.A."/>
        </authorList>
    </citation>
    <scope>NUCLEOTIDE SEQUENCE [LARGE SCALE GENOMIC DNA]</scope>
    <source>
        <strain evidence="7">ATCC BAA-1437 / JCM 17883 / MC-1</strain>
    </source>
</reference>
<sequence precursor="true">MIRLVWIVGVLLLVVVGAPAQAAPASDTLDKVRARGLLNCGVMTGTPAFSQQQPDGAWHGFFADWCRALAVAVLDDARAVHFIQVTPATRFKALTELQVDVVMSNTTWTLSREYQYQVRFPAIYLYDGQAIATRKDTRWHTLAQANQATVCVEPNSTSHANLQEYAQRNNLNFNYLALNQQGIITAFLEHRCDLITDDRIALTANLKTTASNDQDYVVFAETLSREPLAPMVRADDERWQRIVRMVVQALLVADEKGVSRDALKQNRERLSDPEVQRLLGSEDDPGQFVGLSRGWARRMIEAVGNYGELFARHLGAQSSLQMPRLLNRPWSRGGLFYAPPFR</sequence>
<dbReference type="SUPFAM" id="SSF53850">
    <property type="entry name" value="Periplasmic binding protein-like II"/>
    <property type="match status" value="1"/>
</dbReference>
<name>A0L439_MAGMM</name>
<evidence type="ECO:0000259" key="5">
    <source>
        <dbReference type="SMART" id="SM00062"/>
    </source>
</evidence>